<accession>A0A972H1E0</accession>
<proteinExistence type="predicted"/>
<dbReference type="PANTHER" id="PTHR41247">
    <property type="entry name" value="HTH-TYPE TRANSCRIPTIONAL REPRESSOR YCNK"/>
    <property type="match status" value="1"/>
</dbReference>
<dbReference type="AlphaFoldDB" id="A0A972H1E0"/>
<dbReference type="Proteomes" id="UP000641588">
    <property type="component" value="Unassembled WGS sequence"/>
</dbReference>
<feature type="signal peptide" evidence="2">
    <location>
        <begin position="1"/>
        <end position="21"/>
    </location>
</feature>
<protein>
    <recommendedName>
        <fullName evidence="5">Copper chaperone NosL</fullName>
    </recommendedName>
</protein>
<evidence type="ECO:0000313" key="3">
    <source>
        <dbReference type="EMBL" id="NOU94441.1"/>
    </source>
</evidence>
<dbReference type="Pfam" id="PF05573">
    <property type="entry name" value="NosL"/>
    <property type="match status" value="1"/>
</dbReference>
<evidence type="ECO:0008006" key="5">
    <source>
        <dbReference type="Google" id="ProtNLM"/>
    </source>
</evidence>
<dbReference type="PROSITE" id="PS51257">
    <property type="entry name" value="PROKAR_LIPOPROTEIN"/>
    <property type="match status" value="1"/>
</dbReference>
<evidence type="ECO:0000313" key="4">
    <source>
        <dbReference type="Proteomes" id="UP000641588"/>
    </source>
</evidence>
<sequence>MKRLFVLSAFLCMIIFLTACAKTEYKALPINEDVDICVICNMQVKDDAFAVQLTTKEGKNYKFDDLGCMNEWKQKNGVDSIGGQFVRDYNTKEWIKFEEASYVFHPSFKSPMAYGIYSFKSKKEAEAFIDSQKKGKLMAAADLSTHTWERSSGSKHMEGDHKMEGNAGKDQGTGNENKGMHGK</sequence>
<keyword evidence="2" id="KW-0732">Signal</keyword>
<reference evidence="3" key="1">
    <citation type="submission" date="2019-10" db="EMBL/GenBank/DDBJ databases">
        <title>Description of Paenibacillus glebae sp. nov.</title>
        <authorList>
            <person name="Carlier A."/>
            <person name="Qi S."/>
        </authorList>
    </citation>
    <scope>NUCLEOTIDE SEQUENCE</scope>
    <source>
        <strain evidence="3">LMG 31456</strain>
    </source>
</reference>
<comment type="caution">
    <text evidence="3">The sequence shown here is derived from an EMBL/GenBank/DDBJ whole genome shotgun (WGS) entry which is preliminary data.</text>
</comment>
<evidence type="ECO:0000256" key="2">
    <source>
        <dbReference type="SAM" id="SignalP"/>
    </source>
</evidence>
<dbReference type="RefSeq" id="WP_171652629.1">
    <property type="nucleotide sequence ID" value="NZ_WHOD01000055.1"/>
</dbReference>
<keyword evidence="4" id="KW-1185">Reference proteome</keyword>
<gene>
    <name evidence="3" type="ORF">GC093_14620</name>
</gene>
<feature type="compositionally biased region" description="Basic and acidic residues" evidence="1">
    <location>
        <begin position="155"/>
        <end position="164"/>
    </location>
</feature>
<dbReference type="EMBL" id="WHOD01000055">
    <property type="protein sequence ID" value="NOU94441.1"/>
    <property type="molecule type" value="Genomic_DNA"/>
</dbReference>
<organism evidence="3 4">
    <name type="scientific">Paenibacillus foliorum</name>
    <dbReference type="NCBI Taxonomy" id="2654974"/>
    <lineage>
        <taxon>Bacteria</taxon>
        <taxon>Bacillati</taxon>
        <taxon>Bacillota</taxon>
        <taxon>Bacilli</taxon>
        <taxon>Bacillales</taxon>
        <taxon>Paenibacillaceae</taxon>
        <taxon>Paenibacillus</taxon>
    </lineage>
</organism>
<dbReference type="PANTHER" id="PTHR41247:SF1">
    <property type="entry name" value="HTH-TYPE TRANSCRIPTIONAL REPRESSOR YCNK"/>
    <property type="match status" value="1"/>
</dbReference>
<dbReference type="InterPro" id="IPR008719">
    <property type="entry name" value="N2O_reductase_NosL"/>
</dbReference>
<feature type="chain" id="PRO_5037731346" description="Copper chaperone NosL" evidence="2">
    <location>
        <begin position="22"/>
        <end position="183"/>
    </location>
</feature>
<evidence type="ECO:0000256" key="1">
    <source>
        <dbReference type="SAM" id="MobiDB-lite"/>
    </source>
</evidence>
<name>A0A972H1E0_9BACL</name>
<dbReference type="SUPFAM" id="SSF160387">
    <property type="entry name" value="NosL/MerB-like"/>
    <property type="match status" value="1"/>
</dbReference>
<feature type="region of interest" description="Disordered" evidence="1">
    <location>
        <begin position="147"/>
        <end position="183"/>
    </location>
</feature>